<sequence length="101" mass="11375">MDGTSSPLCYHSTQSLSQPDYGGMRGASDYFHSVKFHPNHPSIQLLLTEFRLRKSENVEPMILAGLVTGGQPCGPIEKREQHAFDTERTERDVERKSPKSE</sequence>
<feature type="compositionally biased region" description="Polar residues" evidence="1">
    <location>
        <begin position="1"/>
        <end position="18"/>
    </location>
</feature>
<reference evidence="3" key="1">
    <citation type="submission" date="2019-12" db="UniProtKB">
        <authorList>
            <consortium name="WormBaseParasite"/>
        </authorList>
    </citation>
    <scope>IDENTIFICATION</scope>
</reference>
<dbReference type="WBParaSite" id="TMUE_2000010128.1">
    <property type="protein sequence ID" value="TMUE_2000010128.1"/>
    <property type="gene ID" value="WBGene00287481"/>
</dbReference>
<feature type="compositionally biased region" description="Basic and acidic residues" evidence="1">
    <location>
        <begin position="76"/>
        <end position="101"/>
    </location>
</feature>
<feature type="region of interest" description="Disordered" evidence="1">
    <location>
        <begin position="1"/>
        <end position="21"/>
    </location>
</feature>
<evidence type="ECO:0000313" key="2">
    <source>
        <dbReference type="Proteomes" id="UP000046395"/>
    </source>
</evidence>
<feature type="region of interest" description="Disordered" evidence="1">
    <location>
        <begin position="69"/>
        <end position="101"/>
    </location>
</feature>
<name>A0A5S6QSL2_TRIMR</name>
<keyword evidence="2" id="KW-1185">Reference proteome</keyword>
<organism evidence="2 3">
    <name type="scientific">Trichuris muris</name>
    <name type="common">Mouse whipworm</name>
    <dbReference type="NCBI Taxonomy" id="70415"/>
    <lineage>
        <taxon>Eukaryota</taxon>
        <taxon>Metazoa</taxon>
        <taxon>Ecdysozoa</taxon>
        <taxon>Nematoda</taxon>
        <taxon>Enoplea</taxon>
        <taxon>Dorylaimia</taxon>
        <taxon>Trichinellida</taxon>
        <taxon>Trichuridae</taxon>
        <taxon>Trichuris</taxon>
    </lineage>
</organism>
<accession>A0A5S6QSL2</accession>
<dbReference type="Proteomes" id="UP000046395">
    <property type="component" value="Unassembled WGS sequence"/>
</dbReference>
<evidence type="ECO:0000256" key="1">
    <source>
        <dbReference type="SAM" id="MobiDB-lite"/>
    </source>
</evidence>
<protein>
    <submittedName>
        <fullName evidence="3">Uncharacterized protein</fullName>
    </submittedName>
</protein>
<evidence type="ECO:0000313" key="3">
    <source>
        <dbReference type="WBParaSite" id="TMUE_2000010128.1"/>
    </source>
</evidence>
<proteinExistence type="predicted"/>
<dbReference type="AlphaFoldDB" id="A0A5S6QSL2"/>